<protein>
    <submittedName>
        <fullName evidence="2">Uncharacterized protein</fullName>
    </submittedName>
</protein>
<feature type="coiled-coil region" evidence="1">
    <location>
        <begin position="612"/>
        <end position="646"/>
    </location>
</feature>
<evidence type="ECO:0000313" key="2">
    <source>
        <dbReference type="EMBL" id="EKM56714.1"/>
    </source>
</evidence>
<organism evidence="2 3">
    <name type="scientific">Phanerochaete carnosa (strain HHB-10118-sp)</name>
    <name type="common">White-rot fungus</name>
    <name type="synonym">Peniophora carnosa</name>
    <dbReference type="NCBI Taxonomy" id="650164"/>
    <lineage>
        <taxon>Eukaryota</taxon>
        <taxon>Fungi</taxon>
        <taxon>Dikarya</taxon>
        <taxon>Basidiomycota</taxon>
        <taxon>Agaricomycotina</taxon>
        <taxon>Agaricomycetes</taxon>
        <taxon>Polyporales</taxon>
        <taxon>Phanerochaetaceae</taxon>
        <taxon>Phanerochaete</taxon>
    </lineage>
</organism>
<dbReference type="HOGENOM" id="CLU_331238_0_0_1"/>
<dbReference type="RefSeq" id="XP_007394550.1">
    <property type="nucleotide sequence ID" value="XM_007394488.1"/>
</dbReference>
<dbReference type="Gene3D" id="1.10.287.1490">
    <property type="match status" value="1"/>
</dbReference>
<dbReference type="InParanoid" id="K5WCI1"/>
<dbReference type="EMBL" id="JH930471">
    <property type="protein sequence ID" value="EKM56714.1"/>
    <property type="molecule type" value="Genomic_DNA"/>
</dbReference>
<dbReference type="KEGG" id="pco:PHACADRAFT_194300"/>
<gene>
    <name evidence="2" type="ORF">PHACADRAFT_194300</name>
</gene>
<name>K5WCI1_PHACS</name>
<reference evidence="2 3" key="1">
    <citation type="journal article" date="2012" name="BMC Genomics">
        <title>Comparative genomics of the white-rot fungi, Phanerochaete carnosa and P. chrysosporium, to elucidate the genetic basis of the distinct wood types they colonize.</title>
        <authorList>
            <person name="Suzuki H."/>
            <person name="MacDonald J."/>
            <person name="Syed K."/>
            <person name="Salamov A."/>
            <person name="Hori C."/>
            <person name="Aerts A."/>
            <person name="Henrissat B."/>
            <person name="Wiebenga A."/>
            <person name="vanKuyk P.A."/>
            <person name="Barry K."/>
            <person name="Lindquist E."/>
            <person name="LaButti K."/>
            <person name="Lapidus A."/>
            <person name="Lucas S."/>
            <person name="Coutinho P."/>
            <person name="Gong Y."/>
            <person name="Samejima M."/>
            <person name="Mahadevan R."/>
            <person name="Abou-Zaid M."/>
            <person name="de Vries R.P."/>
            <person name="Igarashi K."/>
            <person name="Yadav J.S."/>
            <person name="Grigoriev I.V."/>
            <person name="Master E.R."/>
        </authorList>
    </citation>
    <scope>NUCLEOTIDE SEQUENCE [LARGE SCALE GENOMIC DNA]</scope>
    <source>
        <strain evidence="2 3">HHB-10118-sp</strain>
    </source>
</reference>
<dbReference type="AlphaFoldDB" id="K5WCI1"/>
<feature type="coiled-coil region" evidence="1">
    <location>
        <begin position="264"/>
        <end position="319"/>
    </location>
</feature>
<accession>K5WCI1</accession>
<proteinExistence type="predicted"/>
<feature type="coiled-coil region" evidence="1">
    <location>
        <begin position="682"/>
        <end position="766"/>
    </location>
</feature>
<keyword evidence="1" id="KW-0175">Coiled coil</keyword>
<evidence type="ECO:0000256" key="1">
    <source>
        <dbReference type="SAM" id="Coils"/>
    </source>
</evidence>
<evidence type="ECO:0000313" key="3">
    <source>
        <dbReference type="Proteomes" id="UP000008370"/>
    </source>
</evidence>
<dbReference type="Proteomes" id="UP000008370">
    <property type="component" value="Unassembled WGS sequence"/>
</dbReference>
<dbReference type="GeneID" id="18910987"/>
<sequence>MCIFNFINISGEERPVSGPVSSLWDIFQPQGTDTLPAEVGTTTADPAEILLPGIDDDGLGQSVDIVPSGSLNNDLGALSDSTSSETVKAAPSPAVGFITTIASAVDFDRGDVGTTNFTEFVEAQEAVEDARGGEFADDSGDVPGHPANEVHLFTALIDLTDDEEFDERSEALHVAHEASQLRNDAHINILNRLIDDLEADKARLSSALFDLESKQLLSEDRICALSADVHDLTSDRSELRGALAKVKAAYAAAQVKTEADRIRIAKLKLKLAAVETQLQQLHHDHHEAHTMISTLSHSLDEHKSALEDVQAHNRGLRSQMYEEREIAQGTRGNLAAVQNALVDLKGQLEEQAACAREAVTRQDQIEVALEEARSLVTDALGRAHFFEERAAEAAEAYDALYQDNETLSHRLCRQERLTRKVQHELSAAEGRNGSLEAELVIKKASLTTTNALVQEVTHELEETRSALHCAKRDGVDLKHDLEAAQASVSVLNAKVEALGGELATTKAALSASGGRNTQLEAQLEDERQSSAARITMVEREVQERLDQQQARHQEELTAAENCAKEKEAAYKAEIARLQDLLAQTNTAFNHVLVQTSALAEREEVHLATQAALAKERRAVARKNSEIQRLRQENVSLNEHLETAERTSFKLDEELGNVTSRVNAVLEEKRIVVEQLAEKSVVVDELQKVNQKMGIQMEDAREQLAALYEEHETTRSLSEVSIDEVRQLKSDFEERTCETLESVLTEKEQLRAEKKAAEKELVRVRRESQVKIDSFEKDNIELRLALLKKPQSAELYETKKLIGVYTERIANCSQCAIISTPAARFKSRGKENFNVVDDSLFSVSVDNILANLSFTPRSPLVSRINS</sequence>
<feature type="coiled-coil region" evidence="1">
    <location>
        <begin position="187"/>
        <end position="214"/>
    </location>
</feature>
<dbReference type="OrthoDB" id="10594896at2759"/>
<keyword evidence="3" id="KW-1185">Reference proteome</keyword>